<dbReference type="PROSITE" id="PS50238">
    <property type="entry name" value="RHOGAP"/>
    <property type="match status" value="1"/>
</dbReference>
<dbReference type="CDD" id="cd04376">
    <property type="entry name" value="RhoGAP_ARHGAP6"/>
    <property type="match status" value="1"/>
</dbReference>
<dbReference type="GO" id="GO:0005096">
    <property type="term" value="F:GTPase activator activity"/>
    <property type="evidence" value="ECO:0007669"/>
    <property type="project" value="UniProtKB-KW"/>
</dbReference>
<evidence type="ECO:0000256" key="2">
    <source>
        <dbReference type="SAM" id="MobiDB-lite"/>
    </source>
</evidence>
<dbReference type="GO" id="GO:0005856">
    <property type="term" value="C:cytoskeleton"/>
    <property type="evidence" value="ECO:0007669"/>
    <property type="project" value="UniProtKB-ARBA"/>
</dbReference>
<feature type="compositionally biased region" description="Polar residues" evidence="2">
    <location>
        <begin position="661"/>
        <end position="689"/>
    </location>
</feature>
<feature type="region of interest" description="Disordered" evidence="2">
    <location>
        <begin position="661"/>
        <end position="724"/>
    </location>
</feature>
<keyword evidence="5" id="KW-1185">Reference proteome</keyword>
<reference evidence="4" key="1">
    <citation type="submission" date="2022-02" db="EMBL/GenBank/DDBJ databases">
        <title>Atlantic sturgeon de novo genome assembly.</title>
        <authorList>
            <person name="Stock M."/>
            <person name="Klopp C."/>
            <person name="Guiguen Y."/>
            <person name="Cabau C."/>
            <person name="Parinello H."/>
            <person name="Santidrian Yebra-Pimentel E."/>
            <person name="Kuhl H."/>
            <person name="Dirks R.P."/>
            <person name="Guessner J."/>
            <person name="Wuertz S."/>
            <person name="Du K."/>
            <person name="Schartl M."/>
        </authorList>
    </citation>
    <scope>NUCLEOTIDE SEQUENCE</scope>
    <source>
        <strain evidence="4">STURGEONOMICS-FGT-2020</strain>
        <tissue evidence="4">Whole blood</tissue>
    </source>
</reference>
<dbReference type="FunFam" id="1.10.555.10:FF:000017">
    <property type="entry name" value="Rho GTPase activating protein 6"/>
    <property type="match status" value="1"/>
</dbReference>
<dbReference type="GO" id="GO:1902533">
    <property type="term" value="P:positive regulation of intracellular signal transduction"/>
    <property type="evidence" value="ECO:0007669"/>
    <property type="project" value="UniProtKB-ARBA"/>
</dbReference>
<dbReference type="InterPro" id="IPR041852">
    <property type="entry name" value="ARHGAP6_RhoGAP"/>
</dbReference>
<dbReference type="SUPFAM" id="SSF48350">
    <property type="entry name" value="GTPase activation domain, GAP"/>
    <property type="match status" value="1"/>
</dbReference>
<dbReference type="EMBL" id="JAGXEW010000010">
    <property type="protein sequence ID" value="KAK1167379.1"/>
    <property type="molecule type" value="Genomic_DNA"/>
</dbReference>
<dbReference type="InterPro" id="IPR000198">
    <property type="entry name" value="RhoGAP_dom"/>
</dbReference>
<dbReference type="InterPro" id="IPR008936">
    <property type="entry name" value="Rho_GTPase_activation_prot"/>
</dbReference>
<dbReference type="AlphaFoldDB" id="A0AAD8DET2"/>
<sequence length="724" mass="81305">MANPHSLAAAAHQKSGKCFKRSLSTQFKGEQTWSTMLGQSVKLLPAPIQSLSELERANLQEVAFFHLQQNKLNCQITIPKGGHKRRKPLRRKLDSFSKERKDKESTPKAFGIPLSEVISNDRHQKQKQDAVKESRRDCLNLEASVMRFRAQKQNKLYNSNFYLASSFDFQNEPLSPTLMDNAARVQRRVITLSANLNVLYSGFETLHSYPGNFLALGGMSVDSITDLDDSQSRLLEALQLSHPQELESKRDKGRVTKLSLNPIYRQVPRIMDSCCQHIETYGLQTVGIFRVGSSKKRVRQLREEFDQGNDVILDDDQSVHDVAALLKEFLREMPDPLLPRELYTAFLSASAMDTEEQHSFLQLLIYLLPPCNCDTLHRLLQFLSKVASYAQNYTGPDGQEIAGNKMTAANLATIFGPNLLQREKVPEKDYSLKSFEVEDSPSIIAVVQRLIENYESLFTVSPELQQEVLMSLLQSQPDVIDYLLRRKLRKLSTVSEMSNATSSTDGRYFSESSYDSSRLSSGDLSSLDSSLHFSEQQPIGNLEEGSLSAEIFFSLLRPLDLLNQQRTRSSEDTHGRLRQNITSKSHHNLTSMGLSSFTNTAEEKVPCKFAAGPAFLPLVKHEGYPSPSQKDQIQLMDNKSEYSSQDDATDLDLHQILSFSPSSSTTVGGEIQASSCSSNANPSTQTNQQREAEDRTWVKKDLGTTATKQPRSPNLGDSERETIV</sequence>
<feature type="compositionally biased region" description="Polar residues" evidence="2">
    <location>
        <begin position="579"/>
        <end position="590"/>
    </location>
</feature>
<accession>A0AAD8DET2</accession>
<dbReference type="Proteomes" id="UP001230051">
    <property type="component" value="Unassembled WGS sequence"/>
</dbReference>
<dbReference type="SMART" id="SM00324">
    <property type="entry name" value="RhoGAP"/>
    <property type="match status" value="1"/>
</dbReference>
<feature type="domain" description="Rho-GAP" evidence="3">
    <location>
        <begin position="258"/>
        <end position="458"/>
    </location>
</feature>
<dbReference type="Gene3D" id="1.10.555.10">
    <property type="entry name" value="Rho GTPase activation protein"/>
    <property type="match status" value="1"/>
</dbReference>
<dbReference type="PANTHER" id="PTHR12635:SF13">
    <property type="entry name" value="RHO GTPASE-ACTIVATING PROTEIN 6"/>
    <property type="match status" value="1"/>
</dbReference>
<organism evidence="4 5">
    <name type="scientific">Acipenser oxyrinchus oxyrinchus</name>
    <dbReference type="NCBI Taxonomy" id="40147"/>
    <lineage>
        <taxon>Eukaryota</taxon>
        <taxon>Metazoa</taxon>
        <taxon>Chordata</taxon>
        <taxon>Craniata</taxon>
        <taxon>Vertebrata</taxon>
        <taxon>Euteleostomi</taxon>
        <taxon>Actinopterygii</taxon>
        <taxon>Chondrostei</taxon>
        <taxon>Acipenseriformes</taxon>
        <taxon>Acipenseridae</taxon>
        <taxon>Acipenser</taxon>
    </lineage>
</organism>
<proteinExistence type="predicted"/>
<evidence type="ECO:0000313" key="4">
    <source>
        <dbReference type="EMBL" id="KAK1167379.1"/>
    </source>
</evidence>
<dbReference type="InterPro" id="IPR037863">
    <property type="entry name" value="RHOGAP6/36"/>
</dbReference>
<gene>
    <name evidence="4" type="primary">ARHGAP6</name>
    <name evidence="4" type="ORF">AOXY_G12122</name>
</gene>
<evidence type="ECO:0000259" key="3">
    <source>
        <dbReference type="PROSITE" id="PS50238"/>
    </source>
</evidence>
<protein>
    <submittedName>
        <fullName evidence="4">Rho GTPase-activating protein 6-like</fullName>
    </submittedName>
</protein>
<dbReference type="PANTHER" id="PTHR12635">
    <property type="entry name" value="RHO-GTPASE-ACTIVATING PROTEIN 6 FAMILY MEMBER"/>
    <property type="match status" value="1"/>
</dbReference>
<comment type="caution">
    <text evidence="4">The sequence shown here is derived from an EMBL/GenBank/DDBJ whole genome shotgun (WGS) entry which is preliminary data.</text>
</comment>
<evidence type="ECO:0000256" key="1">
    <source>
        <dbReference type="ARBA" id="ARBA00022468"/>
    </source>
</evidence>
<keyword evidence="1" id="KW-0343">GTPase activation</keyword>
<evidence type="ECO:0000313" key="5">
    <source>
        <dbReference type="Proteomes" id="UP001230051"/>
    </source>
</evidence>
<feature type="compositionally biased region" description="Basic and acidic residues" evidence="2">
    <location>
        <begin position="690"/>
        <end position="702"/>
    </location>
</feature>
<feature type="region of interest" description="Disordered" evidence="2">
    <location>
        <begin position="566"/>
        <end position="590"/>
    </location>
</feature>
<dbReference type="GO" id="GO:0007165">
    <property type="term" value="P:signal transduction"/>
    <property type="evidence" value="ECO:0007669"/>
    <property type="project" value="InterPro"/>
</dbReference>
<name>A0AAD8DET2_ACIOX</name>
<dbReference type="Pfam" id="PF00620">
    <property type="entry name" value="RhoGAP"/>
    <property type="match status" value="1"/>
</dbReference>